<comment type="caution">
    <text evidence="16">The sequence shown here is derived from an EMBL/GenBank/DDBJ whole genome shotgun (WGS) entry which is preliminary data.</text>
</comment>
<dbReference type="PANTHER" id="PTHR22749">
    <property type="entry name" value="RIBOFLAVIN KINASE/FMN ADENYLYLTRANSFERASE"/>
    <property type="match status" value="1"/>
</dbReference>
<dbReference type="RefSeq" id="WP_167167072.1">
    <property type="nucleotide sequence ID" value="NZ_BAAAOO010000016.1"/>
</dbReference>
<evidence type="ECO:0000313" key="17">
    <source>
        <dbReference type="Proteomes" id="UP000749311"/>
    </source>
</evidence>
<dbReference type="InterPro" id="IPR023465">
    <property type="entry name" value="Riboflavin_kinase_dom_sf"/>
</dbReference>
<evidence type="ECO:0000259" key="15">
    <source>
        <dbReference type="SMART" id="SM00904"/>
    </source>
</evidence>
<dbReference type="PANTHER" id="PTHR22749:SF6">
    <property type="entry name" value="RIBOFLAVIN KINASE"/>
    <property type="match status" value="1"/>
</dbReference>
<evidence type="ECO:0000256" key="5">
    <source>
        <dbReference type="ARBA" id="ARBA00022679"/>
    </source>
</evidence>
<comment type="pathway">
    <text evidence="2 14">Cofactor biosynthesis; FMN biosynthesis; FMN from riboflavin (ATP route): step 1/1.</text>
</comment>
<evidence type="ECO:0000256" key="4">
    <source>
        <dbReference type="ARBA" id="ARBA00022643"/>
    </source>
</evidence>
<name>A0ABX0SKZ9_9ACTN</name>
<dbReference type="GO" id="GO:0008531">
    <property type="term" value="F:riboflavin kinase activity"/>
    <property type="evidence" value="ECO:0007669"/>
    <property type="project" value="UniProtKB-EC"/>
</dbReference>
<dbReference type="InterPro" id="IPR015864">
    <property type="entry name" value="FAD_synthase"/>
</dbReference>
<dbReference type="Pfam" id="PF06574">
    <property type="entry name" value="FAD_syn"/>
    <property type="match status" value="1"/>
</dbReference>
<comment type="catalytic activity">
    <reaction evidence="12 14">
        <text>riboflavin + ATP = FMN + ADP + H(+)</text>
        <dbReference type="Rhea" id="RHEA:14357"/>
        <dbReference type="ChEBI" id="CHEBI:15378"/>
        <dbReference type="ChEBI" id="CHEBI:30616"/>
        <dbReference type="ChEBI" id="CHEBI:57986"/>
        <dbReference type="ChEBI" id="CHEBI:58210"/>
        <dbReference type="ChEBI" id="CHEBI:456216"/>
        <dbReference type="EC" id="2.7.1.26"/>
    </reaction>
</comment>
<dbReference type="NCBIfam" id="NF004160">
    <property type="entry name" value="PRK05627.1-3"/>
    <property type="match status" value="1"/>
</dbReference>
<dbReference type="Gene3D" id="3.40.50.620">
    <property type="entry name" value="HUPs"/>
    <property type="match status" value="1"/>
</dbReference>
<keyword evidence="4 14" id="KW-0288">FMN</keyword>
<evidence type="ECO:0000256" key="2">
    <source>
        <dbReference type="ARBA" id="ARBA00005201"/>
    </source>
</evidence>
<keyword evidence="17" id="KW-1185">Reference proteome</keyword>
<keyword evidence="7 14" id="KW-0547">Nucleotide-binding</keyword>
<reference evidence="16 17" key="1">
    <citation type="submission" date="2020-02" db="EMBL/GenBank/DDBJ databases">
        <title>Sequencing the genomes of 1000 actinobacteria strains.</title>
        <authorList>
            <person name="Klenk H.-P."/>
        </authorList>
    </citation>
    <scope>NUCLEOTIDE SEQUENCE [LARGE SCALE GENOMIC DNA]</scope>
    <source>
        <strain evidence="16 17">DSM 19609</strain>
    </source>
</reference>
<keyword evidence="8 14" id="KW-0418">Kinase</keyword>
<evidence type="ECO:0000256" key="9">
    <source>
        <dbReference type="ARBA" id="ARBA00022827"/>
    </source>
</evidence>
<comment type="similarity">
    <text evidence="14">Belongs to the ribF family.</text>
</comment>
<dbReference type="NCBIfam" id="TIGR00083">
    <property type="entry name" value="ribF"/>
    <property type="match status" value="1"/>
</dbReference>
<dbReference type="InterPro" id="IPR002606">
    <property type="entry name" value="Riboflavin_kinase_bac"/>
</dbReference>
<evidence type="ECO:0000256" key="1">
    <source>
        <dbReference type="ARBA" id="ARBA00004726"/>
    </source>
</evidence>
<evidence type="ECO:0000256" key="11">
    <source>
        <dbReference type="ARBA" id="ARBA00023268"/>
    </source>
</evidence>
<evidence type="ECO:0000313" key="16">
    <source>
        <dbReference type="EMBL" id="NIH57412.1"/>
    </source>
</evidence>
<evidence type="ECO:0000256" key="14">
    <source>
        <dbReference type="PIRNR" id="PIRNR004491"/>
    </source>
</evidence>
<protein>
    <recommendedName>
        <fullName evidence="14">Riboflavin biosynthesis protein</fullName>
    </recommendedName>
    <domain>
        <recommendedName>
            <fullName evidence="14">Riboflavin kinase</fullName>
            <ecNumber evidence="14">2.7.1.26</ecNumber>
        </recommendedName>
        <alternativeName>
            <fullName evidence="14">Flavokinase</fullName>
        </alternativeName>
    </domain>
    <domain>
        <recommendedName>
            <fullName evidence="14">FMN adenylyltransferase</fullName>
            <ecNumber evidence="14">2.7.7.2</ecNumber>
        </recommendedName>
        <alternativeName>
            <fullName evidence="14">FAD pyrophosphorylase</fullName>
        </alternativeName>
        <alternativeName>
            <fullName evidence="14">FAD synthase</fullName>
        </alternativeName>
    </domain>
</protein>
<feature type="domain" description="Riboflavin kinase" evidence="15">
    <location>
        <begin position="177"/>
        <end position="306"/>
    </location>
</feature>
<organism evidence="16 17">
    <name type="scientific">Brooklawnia cerclae</name>
    <dbReference type="NCBI Taxonomy" id="349934"/>
    <lineage>
        <taxon>Bacteria</taxon>
        <taxon>Bacillati</taxon>
        <taxon>Actinomycetota</taxon>
        <taxon>Actinomycetes</taxon>
        <taxon>Propionibacteriales</taxon>
        <taxon>Propionibacteriaceae</taxon>
        <taxon>Brooklawnia</taxon>
    </lineage>
</organism>
<keyword evidence="5 14" id="KW-0808">Transferase</keyword>
<evidence type="ECO:0000256" key="12">
    <source>
        <dbReference type="ARBA" id="ARBA00047880"/>
    </source>
</evidence>
<dbReference type="SMART" id="SM00904">
    <property type="entry name" value="Flavokinase"/>
    <property type="match status" value="1"/>
</dbReference>
<evidence type="ECO:0000256" key="7">
    <source>
        <dbReference type="ARBA" id="ARBA00022741"/>
    </source>
</evidence>
<keyword evidence="10 14" id="KW-0067">ATP-binding</keyword>
<evidence type="ECO:0000256" key="13">
    <source>
        <dbReference type="ARBA" id="ARBA00049494"/>
    </source>
</evidence>
<keyword evidence="9 14" id="KW-0274">FAD</keyword>
<proteinExistence type="inferred from homology"/>
<evidence type="ECO:0000256" key="3">
    <source>
        <dbReference type="ARBA" id="ARBA00022630"/>
    </source>
</evidence>
<keyword evidence="11" id="KW-0511">Multifunctional enzyme</keyword>
<gene>
    <name evidence="16" type="ORF">FB473_002057</name>
</gene>
<dbReference type="Pfam" id="PF01687">
    <property type="entry name" value="Flavokinase"/>
    <property type="match status" value="1"/>
</dbReference>
<sequence length="308" mass="34265">MRPERRHSVVVIGNFDGVHTGHQKLLARAREQAVQWADDQGPLPVVVVTFWPHPLRVVAPDKAPRLLTDLSDRIDLLRRYGADQVRVVQFTREIAGWSPERFVETILTPLNPVAVEVGENFTFGKGAAGTGETMRELARGRFEVDVMHLWEVDDVRTCSTLVRQAIARGDVEQAARHLGRSFRVRGVVVMGDQRGRDLGFPTANLVIPDDMAIPADGVYAGWLRRLDERDALLLPSAISVGTNPTFDGLERRVESYVLDRTDLELYGVEIGVEFVAHLRGQVRFSSVDELIAQMEVDVADTRSALGVA</sequence>
<dbReference type="InterPro" id="IPR014729">
    <property type="entry name" value="Rossmann-like_a/b/a_fold"/>
</dbReference>
<keyword evidence="3 14" id="KW-0285">Flavoprotein</keyword>
<dbReference type="InterPro" id="IPR004821">
    <property type="entry name" value="Cyt_trans-like"/>
</dbReference>
<comment type="pathway">
    <text evidence="1 14">Cofactor biosynthesis; FAD biosynthesis; FAD from FMN: step 1/1.</text>
</comment>
<dbReference type="InterPro" id="IPR015865">
    <property type="entry name" value="Riboflavin_kinase_bac/euk"/>
</dbReference>
<evidence type="ECO:0000256" key="6">
    <source>
        <dbReference type="ARBA" id="ARBA00022695"/>
    </source>
</evidence>
<accession>A0ABX0SKZ9</accession>
<dbReference type="Proteomes" id="UP000749311">
    <property type="component" value="Unassembled WGS sequence"/>
</dbReference>
<dbReference type="InterPro" id="IPR023468">
    <property type="entry name" value="Riboflavin_kinase"/>
</dbReference>
<dbReference type="CDD" id="cd02064">
    <property type="entry name" value="FAD_synthetase_N"/>
    <property type="match status" value="1"/>
</dbReference>
<dbReference type="EC" id="2.7.1.26" evidence="14"/>
<keyword evidence="6 14" id="KW-0548">Nucleotidyltransferase</keyword>
<evidence type="ECO:0000256" key="10">
    <source>
        <dbReference type="ARBA" id="ARBA00022840"/>
    </source>
</evidence>
<dbReference type="SUPFAM" id="SSF82114">
    <property type="entry name" value="Riboflavin kinase-like"/>
    <property type="match status" value="1"/>
</dbReference>
<comment type="catalytic activity">
    <reaction evidence="13 14">
        <text>FMN + ATP + H(+) = FAD + diphosphate</text>
        <dbReference type="Rhea" id="RHEA:17237"/>
        <dbReference type="ChEBI" id="CHEBI:15378"/>
        <dbReference type="ChEBI" id="CHEBI:30616"/>
        <dbReference type="ChEBI" id="CHEBI:33019"/>
        <dbReference type="ChEBI" id="CHEBI:57692"/>
        <dbReference type="ChEBI" id="CHEBI:58210"/>
        <dbReference type="EC" id="2.7.7.2"/>
    </reaction>
</comment>
<dbReference type="GO" id="GO:0003919">
    <property type="term" value="F:FMN adenylyltransferase activity"/>
    <property type="evidence" value="ECO:0007669"/>
    <property type="project" value="UniProtKB-EC"/>
</dbReference>
<dbReference type="EC" id="2.7.7.2" evidence="14"/>
<dbReference type="NCBIfam" id="TIGR00125">
    <property type="entry name" value="cyt_tran_rel"/>
    <property type="match status" value="1"/>
</dbReference>
<dbReference type="Gene3D" id="2.40.30.30">
    <property type="entry name" value="Riboflavin kinase-like"/>
    <property type="match status" value="1"/>
</dbReference>
<evidence type="ECO:0000256" key="8">
    <source>
        <dbReference type="ARBA" id="ARBA00022777"/>
    </source>
</evidence>
<dbReference type="EMBL" id="JAAMOZ010000001">
    <property type="protein sequence ID" value="NIH57412.1"/>
    <property type="molecule type" value="Genomic_DNA"/>
</dbReference>
<dbReference type="SUPFAM" id="SSF52374">
    <property type="entry name" value="Nucleotidylyl transferase"/>
    <property type="match status" value="1"/>
</dbReference>
<dbReference type="PIRSF" id="PIRSF004491">
    <property type="entry name" value="FAD_Synth"/>
    <property type="match status" value="1"/>
</dbReference>